<dbReference type="InterPro" id="IPR001433">
    <property type="entry name" value="OxRdtase_FAD/NAD-bd"/>
</dbReference>
<dbReference type="InterPro" id="IPR006058">
    <property type="entry name" value="2Fe2S_fd_BS"/>
</dbReference>
<dbReference type="InterPro" id="IPR036010">
    <property type="entry name" value="2Fe-2S_ferredoxin-like_sf"/>
</dbReference>
<evidence type="ECO:0000256" key="6">
    <source>
        <dbReference type="SAM" id="MobiDB-lite"/>
    </source>
</evidence>
<evidence type="ECO:0000259" key="7">
    <source>
        <dbReference type="PROSITE" id="PS51085"/>
    </source>
</evidence>
<dbReference type="CDD" id="cd00207">
    <property type="entry name" value="fer2"/>
    <property type="match status" value="1"/>
</dbReference>
<dbReference type="InterPro" id="IPR008333">
    <property type="entry name" value="Cbr1-like_FAD-bd_dom"/>
</dbReference>
<keyword evidence="10" id="KW-1185">Reference proteome</keyword>
<name>A0A176W8P8_MARPO</name>
<dbReference type="Gene3D" id="3.10.20.30">
    <property type="match status" value="1"/>
</dbReference>
<dbReference type="Gene3D" id="2.40.30.10">
    <property type="entry name" value="Translation factors"/>
    <property type="match status" value="1"/>
</dbReference>
<dbReference type="Pfam" id="PF00111">
    <property type="entry name" value="Fer2"/>
    <property type="match status" value="1"/>
</dbReference>
<dbReference type="PANTHER" id="PTHR47354">
    <property type="entry name" value="NADH OXIDOREDUCTASE HCR"/>
    <property type="match status" value="1"/>
</dbReference>
<dbReference type="Pfam" id="PF00970">
    <property type="entry name" value="FAD_binding_6"/>
    <property type="match status" value="1"/>
</dbReference>
<dbReference type="Pfam" id="PF02332">
    <property type="entry name" value="Phenol_Hydrox"/>
    <property type="match status" value="1"/>
</dbReference>
<keyword evidence="1" id="KW-0479">Metal-binding</keyword>
<dbReference type="PANTHER" id="PTHR47354:SF5">
    <property type="entry name" value="PROTEIN RFBI"/>
    <property type="match status" value="1"/>
</dbReference>
<keyword evidence="1" id="KW-0001">2Fe-2S</keyword>
<dbReference type="PROSITE" id="PS51384">
    <property type="entry name" value="FAD_FR"/>
    <property type="match status" value="1"/>
</dbReference>
<evidence type="ECO:0000256" key="1">
    <source>
        <dbReference type="ARBA" id="ARBA00022714"/>
    </source>
</evidence>
<evidence type="ECO:0008006" key="11">
    <source>
        <dbReference type="Google" id="ProtNLM"/>
    </source>
</evidence>
<evidence type="ECO:0000256" key="3">
    <source>
        <dbReference type="ARBA" id="ARBA00023014"/>
    </source>
</evidence>
<dbReference type="PROSITE" id="PS00197">
    <property type="entry name" value="2FE2S_FER_1"/>
    <property type="match status" value="1"/>
</dbReference>
<comment type="cofactor">
    <cofactor evidence="5">
        <name>[2Fe-2S] cluster</name>
        <dbReference type="ChEBI" id="CHEBI:190135"/>
    </cofactor>
</comment>
<dbReference type="SUPFAM" id="SSF63380">
    <property type="entry name" value="Riboflavin synthase domain-like"/>
    <property type="match status" value="1"/>
</dbReference>
<accession>A0A176W8P8</accession>
<dbReference type="InterPro" id="IPR009078">
    <property type="entry name" value="Ferritin-like_SF"/>
</dbReference>
<keyword evidence="2" id="KW-0560">Oxidoreductase</keyword>
<gene>
    <name evidence="9" type="ORF">AXG93_465s1000</name>
</gene>
<feature type="domain" description="FAD-binding FR-type" evidence="8">
    <location>
        <begin position="162"/>
        <end position="263"/>
    </location>
</feature>
<dbReference type="InterPro" id="IPR001041">
    <property type="entry name" value="2Fe-2S_ferredoxin-type"/>
</dbReference>
<dbReference type="InterPro" id="IPR017938">
    <property type="entry name" value="Riboflavin_synthase-like_b-brl"/>
</dbReference>
<dbReference type="SUPFAM" id="SSF52343">
    <property type="entry name" value="Ferredoxin reductase-like, C-terminal NADP-linked domain"/>
    <property type="match status" value="1"/>
</dbReference>
<dbReference type="InterPro" id="IPR012675">
    <property type="entry name" value="Beta-grasp_dom_sf"/>
</dbReference>
<dbReference type="PROSITE" id="PS51085">
    <property type="entry name" value="2FE2S_FER_2"/>
    <property type="match status" value="1"/>
</dbReference>
<dbReference type="InterPro" id="IPR050415">
    <property type="entry name" value="MRET"/>
</dbReference>
<dbReference type="InterPro" id="IPR039261">
    <property type="entry name" value="FNR_nucleotide-bd"/>
</dbReference>
<dbReference type="PRINTS" id="PR00410">
    <property type="entry name" value="PHEHYDRXLASE"/>
</dbReference>
<evidence type="ECO:0000256" key="4">
    <source>
        <dbReference type="ARBA" id="ARBA00023033"/>
    </source>
</evidence>
<dbReference type="InterPro" id="IPR017927">
    <property type="entry name" value="FAD-bd_FR_type"/>
</dbReference>
<feature type="region of interest" description="Disordered" evidence="6">
    <location>
        <begin position="1"/>
        <end position="32"/>
    </location>
</feature>
<dbReference type="InterPro" id="IPR003430">
    <property type="entry name" value="Phenol_Hydrox"/>
</dbReference>
<proteinExistence type="predicted"/>
<dbReference type="EMBL" id="LVLJ01001667">
    <property type="protein sequence ID" value="OAE28785.1"/>
    <property type="molecule type" value="Genomic_DNA"/>
</dbReference>
<evidence type="ECO:0000313" key="9">
    <source>
        <dbReference type="EMBL" id="OAE28785.1"/>
    </source>
</evidence>
<organism evidence="9 10">
    <name type="scientific">Marchantia polymorpha subsp. ruderalis</name>
    <dbReference type="NCBI Taxonomy" id="1480154"/>
    <lineage>
        <taxon>Eukaryota</taxon>
        <taxon>Viridiplantae</taxon>
        <taxon>Streptophyta</taxon>
        <taxon>Embryophyta</taxon>
        <taxon>Marchantiophyta</taxon>
        <taxon>Marchantiopsida</taxon>
        <taxon>Marchantiidae</taxon>
        <taxon>Marchantiales</taxon>
        <taxon>Marchantiaceae</taxon>
        <taxon>Marchantia</taxon>
    </lineage>
</organism>
<dbReference type="Proteomes" id="UP000077202">
    <property type="component" value="Unassembled WGS sequence"/>
</dbReference>
<evidence type="ECO:0000256" key="2">
    <source>
        <dbReference type="ARBA" id="ARBA00023002"/>
    </source>
</evidence>
<reference evidence="9" key="1">
    <citation type="submission" date="2016-03" db="EMBL/GenBank/DDBJ databases">
        <title>Mechanisms controlling the formation of the plant cell surface in tip-growing cells are functionally conserved among land plants.</title>
        <authorList>
            <person name="Honkanen S."/>
            <person name="Jones V.A."/>
            <person name="Morieri G."/>
            <person name="Champion C."/>
            <person name="Hetherington A.J."/>
            <person name="Kelly S."/>
            <person name="Saint-Marcoux D."/>
            <person name="Proust H."/>
            <person name="Prescott H."/>
            <person name="Dolan L."/>
        </authorList>
    </citation>
    <scope>NUCLEOTIDE SEQUENCE [LARGE SCALE GENOMIC DNA]</scope>
    <source>
        <tissue evidence="9">Whole gametophyte</tissue>
    </source>
</reference>
<dbReference type="GO" id="GO:0004497">
    <property type="term" value="F:monooxygenase activity"/>
    <property type="evidence" value="ECO:0007669"/>
    <property type="project" value="UniProtKB-KW"/>
</dbReference>
<keyword evidence="4" id="KW-0503">Monooxygenase</keyword>
<evidence type="ECO:0000256" key="5">
    <source>
        <dbReference type="ARBA" id="ARBA00034078"/>
    </source>
</evidence>
<dbReference type="GO" id="GO:0051537">
    <property type="term" value="F:2 iron, 2 sulfur cluster binding"/>
    <property type="evidence" value="ECO:0007669"/>
    <property type="project" value="UniProtKB-KW"/>
</dbReference>
<dbReference type="Pfam" id="PF00175">
    <property type="entry name" value="NAD_binding_1"/>
    <property type="match status" value="1"/>
</dbReference>
<dbReference type="SUPFAM" id="SSF47240">
    <property type="entry name" value="Ferritin-like"/>
    <property type="match status" value="1"/>
</dbReference>
<sequence>MTGPSPRGPAGGSSSPAGSPRDSRPPGGARGDACPRLSDWSFFSRHSSRQERWSALVGDKHVVRFEPVGIEIEVDEDQNILRAAAEQGVQLMHGCKEGQCSACKSFVLEGEDIEYDSYSTFALPDYEKEEGHTLLCRAHAYEDLVIELTNYDEEIIRSGLPLTKGVVEVVSVEAVTHDMRHLTVKLVEPSEIKFFPGQYMDLVCPGTEESRSFSMANTPNRDGTYEFVIKVYPGGLFGTWLDEKAAPGDRLDVEAPFGTFTLRQNRSSPIVFVGGGAGMAPVLGLLRAMADGGVERRATFYYGARTAADLCFEKEIAELAPQLNGFRYVPALSDGDGGDWAGETGLITEVVRRNESDLKGADAYVCGPPPMVDAAIATLTQLGRSVPKPVFTDAEAGAREFPDSSSSARHYNYYTPAKRKQTLYEDTTVEVQPDPRHYLAQGWIYGFANGEGGYPLHWTKLKAWGVDEPEPQRGIGTGGMHVKNWPAHGWHEFRDPNEEWEQSLYRYNANVVRQLTQNIENARNAKAFELWNSNWIRFVERNVGAWMHIEHILGLYVFASNERSAPTNMHNTALAANSTRKIRFAQDLALYNLTLSEEIDGFDGAAHLDAWDNAPEWQGARKFTEALTAVQDDWGEAIFAANCVFEPLVGELFRSNLVMQSAATNGDYVTPTVMGAGEYDYAQRDLRWSIACFAPLTQDREFAEHNRSLMGGWLRTYVPQALEAARTMQPMWSQSDSKPPTFEDSLDRAKNRFAGICSDLGLDVPEELKQ</sequence>
<keyword evidence="3" id="KW-0411">Iron-sulfur</keyword>
<dbReference type="AlphaFoldDB" id="A0A176W8P8"/>
<dbReference type="SUPFAM" id="SSF54292">
    <property type="entry name" value="2Fe-2S ferredoxin-like"/>
    <property type="match status" value="1"/>
</dbReference>
<dbReference type="Gene3D" id="1.10.620.20">
    <property type="entry name" value="Ribonucleotide Reductase, subunit A"/>
    <property type="match status" value="1"/>
</dbReference>
<dbReference type="Gene3D" id="3.40.50.80">
    <property type="entry name" value="Nucleotide-binding domain of ferredoxin-NADP reductase (FNR) module"/>
    <property type="match status" value="1"/>
</dbReference>
<keyword evidence="1" id="KW-0408">Iron</keyword>
<evidence type="ECO:0000313" key="10">
    <source>
        <dbReference type="Proteomes" id="UP000077202"/>
    </source>
</evidence>
<comment type="caution">
    <text evidence="9">The sequence shown here is derived from an EMBL/GenBank/DDBJ whole genome shotgun (WGS) entry which is preliminary data.</text>
</comment>
<dbReference type="InterPro" id="IPR012348">
    <property type="entry name" value="RNR-like"/>
</dbReference>
<feature type="domain" description="2Fe-2S ferredoxin-type" evidence="7">
    <location>
        <begin position="61"/>
        <end position="152"/>
    </location>
</feature>
<protein>
    <recommendedName>
        <fullName evidence="11">2Fe-2S ferredoxin-type domain-containing protein</fullName>
    </recommendedName>
</protein>
<evidence type="ECO:0000259" key="8">
    <source>
        <dbReference type="PROSITE" id="PS51384"/>
    </source>
</evidence>